<dbReference type="SMART" id="SM00226">
    <property type="entry name" value="LMWPc"/>
    <property type="match status" value="1"/>
</dbReference>
<dbReference type="PRINTS" id="PR00719">
    <property type="entry name" value="LMWPTPASE"/>
</dbReference>
<proteinExistence type="inferred from homology"/>
<dbReference type="SUPFAM" id="SSF52788">
    <property type="entry name" value="Phosphotyrosine protein phosphatases I"/>
    <property type="match status" value="1"/>
</dbReference>
<dbReference type="Proteomes" id="UP000562984">
    <property type="component" value="Unassembled WGS sequence"/>
</dbReference>
<evidence type="ECO:0000256" key="4">
    <source>
        <dbReference type="ARBA" id="ARBA00022912"/>
    </source>
</evidence>
<dbReference type="PANTHER" id="PTHR11717:SF7">
    <property type="entry name" value="LOW MOLECULAR WEIGHT PHOSPHOTYROSINE PROTEIN PHOSPHATASE"/>
    <property type="match status" value="1"/>
</dbReference>
<dbReference type="InterPro" id="IPR023485">
    <property type="entry name" value="Ptyr_pPase"/>
</dbReference>
<dbReference type="Gene3D" id="3.40.50.2300">
    <property type="match status" value="1"/>
</dbReference>
<keyword evidence="8" id="KW-1185">Reference proteome</keyword>
<reference evidence="7 8" key="1">
    <citation type="submission" date="2020-05" db="EMBL/GenBank/DDBJ databases">
        <title>Nakamurella sp. DB0629 isolated from air conditioner.</title>
        <authorList>
            <person name="Kim D.H."/>
            <person name="Kim D.-U."/>
        </authorList>
    </citation>
    <scope>NUCLEOTIDE SEQUENCE [LARGE SCALE GENOMIC DNA]</scope>
    <source>
        <strain evidence="7 8">DB0629</strain>
    </source>
</reference>
<dbReference type="GO" id="GO:0004725">
    <property type="term" value="F:protein tyrosine phosphatase activity"/>
    <property type="evidence" value="ECO:0007669"/>
    <property type="project" value="UniProtKB-EC"/>
</dbReference>
<name>A0A849A5P8_9ACTN</name>
<evidence type="ECO:0000313" key="8">
    <source>
        <dbReference type="Proteomes" id="UP000562984"/>
    </source>
</evidence>
<dbReference type="InterPro" id="IPR050438">
    <property type="entry name" value="LMW_PTPase"/>
</dbReference>
<feature type="active site" description="Nucleophile" evidence="5">
    <location>
        <position position="5"/>
    </location>
</feature>
<dbReference type="Pfam" id="PF01451">
    <property type="entry name" value="LMWPc"/>
    <property type="match status" value="1"/>
</dbReference>
<comment type="similarity">
    <text evidence="1">Belongs to the low molecular weight phosphotyrosine protein phosphatase family.</text>
</comment>
<organism evidence="7 8">
    <name type="scientific">Nakamurella aerolata</name>
    <dbReference type="NCBI Taxonomy" id="1656892"/>
    <lineage>
        <taxon>Bacteria</taxon>
        <taxon>Bacillati</taxon>
        <taxon>Actinomycetota</taxon>
        <taxon>Actinomycetes</taxon>
        <taxon>Nakamurellales</taxon>
        <taxon>Nakamurellaceae</taxon>
        <taxon>Nakamurella</taxon>
    </lineage>
</organism>
<accession>A0A849A5P8</accession>
<dbReference type="AlphaFoldDB" id="A0A849A5P8"/>
<dbReference type="PANTHER" id="PTHR11717">
    <property type="entry name" value="LOW MOLECULAR WEIGHT PROTEIN TYROSINE PHOSPHATASE"/>
    <property type="match status" value="1"/>
</dbReference>
<evidence type="ECO:0000256" key="3">
    <source>
        <dbReference type="ARBA" id="ARBA00022801"/>
    </source>
</evidence>
<evidence type="ECO:0000256" key="5">
    <source>
        <dbReference type="PIRSR" id="PIRSR617867-1"/>
    </source>
</evidence>
<sequence length="155" mass="16620">MAAVCSGNICRSPIAEKVLQRAFTEAGLDDAVLVESFGTGSWHVGQGANSKAVKALRRAGYPTEHTARQLTADQLDELDLVVVADRGHLRQVQAMAADPSRVRLLRSFDPDGIDRADQEVPDPYYGTDADFDEVLAMTLAAAPGVVEAVRAELGR</sequence>
<protein>
    <recommendedName>
        <fullName evidence="2">protein-tyrosine-phosphatase</fullName>
        <ecNumber evidence="2">3.1.3.48</ecNumber>
    </recommendedName>
</protein>
<evidence type="ECO:0000313" key="7">
    <source>
        <dbReference type="EMBL" id="NNG34703.1"/>
    </source>
</evidence>
<evidence type="ECO:0000256" key="2">
    <source>
        <dbReference type="ARBA" id="ARBA00013064"/>
    </source>
</evidence>
<feature type="active site" description="Proton donor" evidence="5">
    <location>
        <position position="122"/>
    </location>
</feature>
<dbReference type="CDD" id="cd16343">
    <property type="entry name" value="LMWPTP"/>
    <property type="match status" value="1"/>
</dbReference>
<keyword evidence="3" id="KW-0378">Hydrolase</keyword>
<dbReference type="EMBL" id="JABEND010000001">
    <property type="protein sequence ID" value="NNG34703.1"/>
    <property type="molecule type" value="Genomic_DNA"/>
</dbReference>
<dbReference type="InterPro" id="IPR017867">
    <property type="entry name" value="Tyr_phospatase_low_mol_wt"/>
</dbReference>
<feature type="active site" evidence="5">
    <location>
        <position position="11"/>
    </location>
</feature>
<evidence type="ECO:0000259" key="6">
    <source>
        <dbReference type="SMART" id="SM00226"/>
    </source>
</evidence>
<evidence type="ECO:0000256" key="1">
    <source>
        <dbReference type="ARBA" id="ARBA00011063"/>
    </source>
</evidence>
<dbReference type="InterPro" id="IPR036196">
    <property type="entry name" value="Ptyr_pPase_sf"/>
</dbReference>
<dbReference type="EC" id="3.1.3.48" evidence="2"/>
<comment type="caution">
    <text evidence="7">The sequence shown here is derived from an EMBL/GenBank/DDBJ whole genome shotgun (WGS) entry which is preliminary data.</text>
</comment>
<gene>
    <name evidence="7" type="ORF">HKD39_02990</name>
</gene>
<keyword evidence="4" id="KW-0904">Protein phosphatase</keyword>
<feature type="domain" description="Phosphotyrosine protein phosphatase I" evidence="6">
    <location>
        <begin position="4"/>
        <end position="155"/>
    </location>
</feature>